<evidence type="ECO:0000256" key="2">
    <source>
        <dbReference type="ARBA" id="ARBA00022448"/>
    </source>
</evidence>
<evidence type="ECO:0000256" key="7">
    <source>
        <dbReference type="PROSITE-ProRule" id="PRU01360"/>
    </source>
</evidence>
<keyword evidence="6 7" id="KW-0998">Cell outer membrane</keyword>
<proteinExistence type="inferred from homology"/>
<dbReference type="InterPro" id="IPR037066">
    <property type="entry name" value="Plug_dom_sf"/>
</dbReference>
<dbReference type="InterPro" id="IPR036942">
    <property type="entry name" value="Beta-barrel_TonB_sf"/>
</dbReference>
<keyword evidence="10" id="KW-1185">Reference proteome</keyword>
<dbReference type="GO" id="GO:0009279">
    <property type="term" value="C:cell outer membrane"/>
    <property type="evidence" value="ECO:0007669"/>
    <property type="project" value="UniProtKB-SubCell"/>
</dbReference>
<dbReference type="PROSITE" id="PS00018">
    <property type="entry name" value="EF_HAND_1"/>
    <property type="match status" value="1"/>
</dbReference>
<gene>
    <name evidence="9" type="ORF">C8N47_103103</name>
</gene>
<dbReference type="SUPFAM" id="SSF49464">
    <property type="entry name" value="Carboxypeptidase regulatory domain-like"/>
    <property type="match status" value="1"/>
</dbReference>
<keyword evidence="5 7" id="KW-0472">Membrane</keyword>
<reference evidence="9 10" key="1">
    <citation type="submission" date="2018-04" db="EMBL/GenBank/DDBJ databases">
        <title>Genomic Encyclopedia of Archaeal and Bacterial Type Strains, Phase II (KMG-II): from individual species to whole genera.</title>
        <authorList>
            <person name="Goeker M."/>
        </authorList>
    </citation>
    <scope>NUCLEOTIDE SEQUENCE [LARGE SCALE GENOMIC DNA]</scope>
    <source>
        <strain evidence="9 10">DSM 28823</strain>
    </source>
</reference>
<feature type="domain" description="TonB-dependent receptor plug" evidence="8">
    <location>
        <begin position="132"/>
        <end position="255"/>
    </location>
</feature>
<name>A0A2T5C4M9_9BACT</name>
<evidence type="ECO:0000259" key="8">
    <source>
        <dbReference type="Pfam" id="PF07715"/>
    </source>
</evidence>
<dbReference type="AlphaFoldDB" id="A0A2T5C4M9"/>
<dbReference type="InterPro" id="IPR018247">
    <property type="entry name" value="EF_Hand_1_Ca_BS"/>
</dbReference>
<protein>
    <submittedName>
        <fullName evidence="9">TonB-linked SusC/RagA family outer membrane protein</fullName>
    </submittedName>
</protein>
<dbReference type="Gene3D" id="2.170.130.10">
    <property type="entry name" value="TonB-dependent receptor, plug domain"/>
    <property type="match status" value="1"/>
</dbReference>
<dbReference type="SUPFAM" id="SSF56935">
    <property type="entry name" value="Porins"/>
    <property type="match status" value="1"/>
</dbReference>
<evidence type="ECO:0000256" key="6">
    <source>
        <dbReference type="ARBA" id="ARBA00023237"/>
    </source>
</evidence>
<dbReference type="InterPro" id="IPR039426">
    <property type="entry name" value="TonB-dep_rcpt-like"/>
</dbReference>
<keyword evidence="3 7" id="KW-1134">Transmembrane beta strand</keyword>
<dbReference type="InterPro" id="IPR023996">
    <property type="entry name" value="TonB-dep_OMP_SusC/RagA"/>
</dbReference>
<dbReference type="InterPro" id="IPR023997">
    <property type="entry name" value="TonB-dep_OMP_SusC/RagA_CS"/>
</dbReference>
<dbReference type="OrthoDB" id="1019466at2"/>
<evidence type="ECO:0000256" key="5">
    <source>
        <dbReference type="ARBA" id="ARBA00023136"/>
    </source>
</evidence>
<dbReference type="RefSeq" id="WP_107821193.1">
    <property type="nucleotide sequence ID" value="NZ_OY782574.1"/>
</dbReference>
<accession>A0A2T5C4M9</accession>
<comment type="caution">
    <text evidence="9">The sequence shown here is derived from an EMBL/GenBank/DDBJ whole genome shotgun (WGS) entry which is preliminary data.</text>
</comment>
<comment type="similarity">
    <text evidence="7">Belongs to the TonB-dependent receptor family.</text>
</comment>
<dbReference type="InterPro" id="IPR008969">
    <property type="entry name" value="CarboxyPept-like_regulatory"/>
</dbReference>
<comment type="subcellular location">
    <subcellularLocation>
        <location evidence="1 7">Cell outer membrane</location>
        <topology evidence="1 7">Multi-pass membrane protein</topology>
    </subcellularLocation>
</comment>
<keyword evidence="4 7" id="KW-0812">Transmembrane</keyword>
<dbReference type="EMBL" id="QAAD01000003">
    <property type="protein sequence ID" value="PTN09809.1"/>
    <property type="molecule type" value="Genomic_DNA"/>
</dbReference>
<evidence type="ECO:0000256" key="3">
    <source>
        <dbReference type="ARBA" id="ARBA00022452"/>
    </source>
</evidence>
<dbReference type="NCBIfam" id="TIGR04056">
    <property type="entry name" value="OMP_RagA_SusC"/>
    <property type="match status" value="1"/>
</dbReference>
<dbReference type="InterPro" id="IPR012910">
    <property type="entry name" value="Plug_dom"/>
</dbReference>
<sequence>MNRIKIIIPFVILFLISVKHIYAQTAIITGIVYELVDGEKVPVTGANVVFANSQNRFITGVITGVDGRYVLRIPQGEKGSSVIFSFIGFVSQKIPYENQKTIDVVMKEDRKQISDVVVSASYTDRVTGISEKQQTAATQRINMDEIMSVSPVTTVGEALQGQLGGIDLVMGGDPGSKSSINIRGISTLNANSEPLIVIDGIPYSTSIGDDFNFSTATDEDFGTLLNIAPTDIESIEVLKDAAATAIWGTKGGNGVLVITTKRGSTGKTRVNVSSKLSTRFEPSPIPLLDGNEYVAFMQDAIWNTANATGVQSSANLLELLYNTPEINYVPDWRYFDEYNVETDWLSEIRRPTLTVENNIAMTGGGDKATYRFSAGYSTEEGTTVGTGFDRFTSTLKVTYRFTDRLRVGANFTYTQSEVKGNRANVRSEAMRKMPNKSPYWIDEDGNATDIYFSRQSANEFQGAFNWNDKDDRITNFNPVAMANEGYSNTLQNESRISFDWNYNFFGTDLLTYSGWAAMQLKTVRGNKYLPQVATGVTGVSPYSNRSDENVSDNVTLQIENKLMLRKNWDNRHNLIAVAILRTNQSQNSSYHSAISGVASSSLVDPINEGTVQGMGSGDSEGRTVSAVGNVHYTFKDRYMVTGTLNVEGNSSLGRSERFGAFPALGFAWHAQEEPFLADLSWLNQAKIRFSYGESGNSPSGSYPYIGSFEALDQSYVTSSAIAPKRMQLDNLKWETSREYNLGADLHFLDTRLKVTFDWYNKTTSDLLQKNVSVPASTGYGTISFFNSGKMKNSGVEFRFDYDLYKKNGWVISVNANVSRNINKILELPLNLNQENYSFGNGNYAVRLQEGVAIGSFFGYRSKGVYGNLEDTYALDADGNVMRGVDGDPVIMQNGNIRVFPGDAKYEDINNDGVINQYDIVYIGNSMPSLTGGGGINIRYKAWGLTALFHGRAGQKVVNRAKMNSESMYGRDNQSTAVLNRWRNEGDQTDIPRALYKYGYNYLGSDRFVEDASYLRLKTLTLSYRLPKELTSRLGINSGNVFISGYDLYTWTKYTGQDPEVRMPSKVTDLAEDNSSTPISRRFACGVNINF</sequence>
<dbReference type="PROSITE" id="PS52016">
    <property type="entry name" value="TONB_DEPENDENT_REC_3"/>
    <property type="match status" value="1"/>
</dbReference>
<keyword evidence="2 7" id="KW-0813">Transport</keyword>
<dbReference type="Pfam" id="PF07715">
    <property type="entry name" value="Plug"/>
    <property type="match status" value="1"/>
</dbReference>
<evidence type="ECO:0000256" key="1">
    <source>
        <dbReference type="ARBA" id="ARBA00004571"/>
    </source>
</evidence>
<dbReference type="Gene3D" id="2.40.170.20">
    <property type="entry name" value="TonB-dependent receptor, beta-barrel domain"/>
    <property type="match status" value="1"/>
</dbReference>
<dbReference type="NCBIfam" id="TIGR04057">
    <property type="entry name" value="SusC_RagA_signa"/>
    <property type="match status" value="1"/>
</dbReference>
<dbReference type="Proteomes" id="UP000243525">
    <property type="component" value="Unassembled WGS sequence"/>
</dbReference>
<organism evidence="9 10">
    <name type="scientific">Mangrovibacterium marinum</name>
    <dbReference type="NCBI Taxonomy" id="1639118"/>
    <lineage>
        <taxon>Bacteria</taxon>
        <taxon>Pseudomonadati</taxon>
        <taxon>Bacteroidota</taxon>
        <taxon>Bacteroidia</taxon>
        <taxon>Marinilabiliales</taxon>
        <taxon>Prolixibacteraceae</taxon>
        <taxon>Mangrovibacterium</taxon>
    </lineage>
</organism>
<evidence type="ECO:0000256" key="4">
    <source>
        <dbReference type="ARBA" id="ARBA00022692"/>
    </source>
</evidence>
<evidence type="ECO:0000313" key="9">
    <source>
        <dbReference type="EMBL" id="PTN09809.1"/>
    </source>
</evidence>
<evidence type="ECO:0000313" key="10">
    <source>
        <dbReference type="Proteomes" id="UP000243525"/>
    </source>
</evidence>